<evidence type="ECO:0000313" key="5">
    <source>
        <dbReference type="Proteomes" id="UP000324162"/>
    </source>
</evidence>
<dbReference type="GO" id="GO:0004803">
    <property type="term" value="F:transposase activity"/>
    <property type="evidence" value="ECO:0007669"/>
    <property type="project" value="InterPro"/>
</dbReference>
<evidence type="ECO:0000313" key="3">
    <source>
        <dbReference type="EMBL" id="KAA1157079.1"/>
    </source>
</evidence>
<dbReference type="Proteomes" id="UP000324162">
    <property type="component" value="Unassembled WGS sequence"/>
</dbReference>
<reference evidence="3 5" key="1">
    <citation type="submission" date="2019-01" db="EMBL/GenBank/DDBJ databases">
        <title>Genome sequences of marine Pseudoalteromonas species.</title>
        <authorList>
            <person name="Boraston A.B."/>
            <person name="Hehemann J.-H."/>
            <person name="Vickers C.J."/>
            <person name="Salama-Alber O."/>
            <person name="Abe K."/>
            <person name="Hettle A.J."/>
        </authorList>
    </citation>
    <scope>NUCLEOTIDE SEQUENCE [LARGE SCALE GENOMIC DNA]</scope>
    <source>
        <strain evidence="3 5">PS42</strain>
    </source>
</reference>
<dbReference type="GO" id="GO:0006313">
    <property type="term" value="P:DNA transposition"/>
    <property type="evidence" value="ECO:0007669"/>
    <property type="project" value="InterPro"/>
</dbReference>
<dbReference type="GO" id="GO:0003677">
    <property type="term" value="F:DNA binding"/>
    <property type="evidence" value="ECO:0007669"/>
    <property type="project" value="InterPro"/>
</dbReference>
<dbReference type="Pfam" id="PF01548">
    <property type="entry name" value="DEDD_Tnp_IS110"/>
    <property type="match status" value="1"/>
</dbReference>
<dbReference type="AlphaFoldDB" id="A0AB73BCN7"/>
<feature type="domain" description="Transposase IS110-like N-terminal" evidence="1">
    <location>
        <begin position="6"/>
        <end position="142"/>
    </location>
</feature>
<dbReference type="InterPro" id="IPR003346">
    <property type="entry name" value="Transposase_20"/>
</dbReference>
<name>A0AB73BCN7_9GAMM</name>
<dbReference type="EMBL" id="SEUK01000047">
    <property type="protein sequence ID" value="KAA1161130.1"/>
    <property type="molecule type" value="Genomic_DNA"/>
</dbReference>
<dbReference type="Pfam" id="PF02371">
    <property type="entry name" value="Transposase_20"/>
    <property type="match status" value="1"/>
</dbReference>
<proteinExistence type="predicted"/>
<organism evidence="3 5">
    <name type="scientific">Pseudoalteromonas fuliginea</name>
    <dbReference type="NCBI Taxonomy" id="1872678"/>
    <lineage>
        <taxon>Bacteria</taxon>
        <taxon>Pseudomonadati</taxon>
        <taxon>Pseudomonadota</taxon>
        <taxon>Gammaproteobacteria</taxon>
        <taxon>Alteromonadales</taxon>
        <taxon>Pseudoalteromonadaceae</taxon>
        <taxon>Pseudoalteromonas</taxon>
    </lineage>
</organism>
<accession>A0AB73BCN7</accession>
<feature type="non-terminal residue" evidence="3">
    <location>
        <position position="301"/>
    </location>
</feature>
<dbReference type="PANTHER" id="PTHR33055">
    <property type="entry name" value="TRANSPOSASE FOR INSERTION SEQUENCE ELEMENT IS1111A"/>
    <property type="match status" value="1"/>
</dbReference>
<dbReference type="EMBL" id="SEUK01000055">
    <property type="protein sequence ID" value="KAA1157079.1"/>
    <property type="molecule type" value="Genomic_DNA"/>
</dbReference>
<feature type="domain" description="Transposase IS116/IS110/IS902 C-terminal" evidence="2">
    <location>
        <begin position="221"/>
        <end position="300"/>
    </location>
</feature>
<evidence type="ECO:0000313" key="4">
    <source>
        <dbReference type="EMBL" id="KAA1161130.1"/>
    </source>
</evidence>
<dbReference type="InterPro" id="IPR047650">
    <property type="entry name" value="Transpos_IS110"/>
</dbReference>
<dbReference type="InterPro" id="IPR002525">
    <property type="entry name" value="Transp_IS110-like_N"/>
</dbReference>
<protein>
    <submittedName>
        <fullName evidence="3">IS110 family transposase</fullName>
    </submittedName>
</protein>
<evidence type="ECO:0000259" key="1">
    <source>
        <dbReference type="Pfam" id="PF01548"/>
    </source>
</evidence>
<comment type="caution">
    <text evidence="3">The sequence shown here is derived from an EMBL/GenBank/DDBJ whole genome shotgun (WGS) entry which is preliminary data.</text>
</comment>
<sequence>MKLYGGIDLHSNNCVIAIINEQGETLSCKRLNNDISVILSFLAPYKDKLAGLVVESTFNWYWLVDALMDAGFKLHLANPAAIQQYSGFKHADDHSDARWLAEMLRLDILPEGYIYPRELRAVRDLMRKRMDIVQQSTKNLLSVQSCYMRHLGYKLGSNKIKQMAAIRKGVDTEQVHADFSSMNTALSVISNLSLIRCAQQQINAIEGAILKQTSLSPEFINLSSIDGIGNTLALTIMLETGTIKRLDSPGNFSSYCRCVKGARYSNGKKKGATNQKNGNRYLAWAFTEAANFAIRYNPTVK</sequence>
<evidence type="ECO:0000259" key="2">
    <source>
        <dbReference type="Pfam" id="PF02371"/>
    </source>
</evidence>
<dbReference type="RefSeq" id="WP_149614139.1">
    <property type="nucleotide sequence ID" value="NZ_SEUK01000047.1"/>
</dbReference>
<dbReference type="PANTHER" id="PTHR33055:SF15">
    <property type="entry name" value="TRANSPOSASE-RELATED"/>
    <property type="match status" value="1"/>
</dbReference>
<gene>
    <name evidence="4" type="ORF">EU508_08970</name>
    <name evidence="3" type="ORF">EU508_19375</name>
</gene>